<evidence type="ECO:0000256" key="2">
    <source>
        <dbReference type="ARBA" id="ARBA00010644"/>
    </source>
</evidence>
<evidence type="ECO:0000256" key="5">
    <source>
        <dbReference type="ARBA" id="ARBA00023002"/>
    </source>
</evidence>
<organism evidence="8 9">
    <name type="scientific">Tistrella bauzanensis</name>
    <dbReference type="NCBI Taxonomy" id="657419"/>
    <lineage>
        <taxon>Bacteria</taxon>
        <taxon>Pseudomonadati</taxon>
        <taxon>Pseudomonadota</taxon>
        <taxon>Alphaproteobacteria</taxon>
        <taxon>Geminicoccales</taxon>
        <taxon>Geminicoccaceae</taxon>
        <taxon>Tistrella</taxon>
    </lineage>
</organism>
<comment type="similarity">
    <text evidence="2">Belongs to the aerobic coproporphyrinogen-III oxidase family.</text>
</comment>
<evidence type="ECO:0000256" key="7">
    <source>
        <dbReference type="ARBA" id="ARBA00023244"/>
    </source>
</evidence>
<dbReference type="Pfam" id="PF01218">
    <property type="entry name" value="Coprogen_oxidas"/>
    <property type="match status" value="1"/>
</dbReference>
<accession>A0ABQ1I8T3</accession>
<evidence type="ECO:0000313" key="9">
    <source>
        <dbReference type="Proteomes" id="UP000603352"/>
    </source>
</evidence>
<evidence type="ECO:0000313" key="8">
    <source>
        <dbReference type="EMBL" id="GGB24002.1"/>
    </source>
</evidence>
<keyword evidence="5" id="KW-0560">Oxidoreductase</keyword>
<proteinExistence type="inferred from homology"/>
<evidence type="ECO:0000256" key="3">
    <source>
        <dbReference type="ARBA" id="ARBA00011738"/>
    </source>
</evidence>
<dbReference type="SUPFAM" id="SSF102886">
    <property type="entry name" value="Coproporphyrinogen III oxidase"/>
    <property type="match status" value="1"/>
</dbReference>
<dbReference type="InterPro" id="IPR018375">
    <property type="entry name" value="Coprogen_oxidase_CS"/>
</dbReference>
<dbReference type="NCBIfam" id="NF003727">
    <property type="entry name" value="PRK05330.1"/>
    <property type="match status" value="1"/>
</dbReference>
<comment type="subunit">
    <text evidence="3">Homodimer.</text>
</comment>
<dbReference type="PANTHER" id="PTHR10755">
    <property type="entry name" value="COPROPORPHYRINOGEN III OXIDASE, MITOCHONDRIAL"/>
    <property type="match status" value="1"/>
</dbReference>
<dbReference type="Proteomes" id="UP000603352">
    <property type="component" value="Unassembled WGS sequence"/>
</dbReference>
<dbReference type="PANTHER" id="PTHR10755:SF0">
    <property type="entry name" value="OXYGEN-DEPENDENT COPROPORPHYRINOGEN-III OXIDASE, MITOCHONDRIAL"/>
    <property type="match status" value="1"/>
</dbReference>
<dbReference type="PIRSF" id="PIRSF000166">
    <property type="entry name" value="Coproporphyri_ox"/>
    <property type="match status" value="1"/>
</dbReference>
<dbReference type="Gene3D" id="3.40.1500.10">
    <property type="entry name" value="Coproporphyrinogen III oxidase, aerobic"/>
    <property type="match status" value="1"/>
</dbReference>
<evidence type="ECO:0000256" key="4">
    <source>
        <dbReference type="ARBA" id="ARBA00012869"/>
    </source>
</evidence>
<keyword evidence="9" id="KW-1185">Reference proteome</keyword>
<reference evidence="9" key="1">
    <citation type="journal article" date="2019" name="Int. J. Syst. Evol. Microbiol.">
        <title>The Global Catalogue of Microorganisms (GCM) 10K type strain sequencing project: providing services to taxonomists for standard genome sequencing and annotation.</title>
        <authorList>
            <consortium name="The Broad Institute Genomics Platform"/>
            <consortium name="The Broad Institute Genome Sequencing Center for Infectious Disease"/>
            <person name="Wu L."/>
            <person name="Ma J."/>
        </authorList>
    </citation>
    <scope>NUCLEOTIDE SEQUENCE [LARGE SCALE GENOMIC DNA]</scope>
    <source>
        <strain evidence="9">CGMCC 1.10188</strain>
    </source>
</reference>
<dbReference type="PRINTS" id="PR00073">
    <property type="entry name" value="COPRGNOXDASE"/>
</dbReference>
<dbReference type="InterPro" id="IPR001260">
    <property type="entry name" value="Coprogen_oxidase_aer"/>
</dbReference>
<dbReference type="EMBL" id="BMDZ01000001">
    <property type="protein sequence ID" value="GGB24002.1"/>
    <property type="molecule type" value="Genomic_DNA"/>
</dbReference>
<dbReference type="InterPro" id="IPR036406">
    <property type="entry name" value="Coprogen_oxidase_aer_sf"/>
</dbReference>
<dbReference type="RefSeq" id="WP_188574045.1">
    <property type="nucleotide sequence ID" value="NZ_BMDZ01000001.1"/>
</dbReference>
<sequence length="318" mass="34839">MSFDARAALEARARTAPAEDAATAASRRAAASTWFRDLRDRMCAAFEAIEDDYAGPMNTGMAAGRFTRSTWDRPGGGGGEMSVMRGRVFEKVGVNISVVHGSFSPDFAKAIPGADRAPAEGGAAEGGADGAGAQFWAAGISLVAHMWSPHVPAAHMNTRHIRTTLGWFGGGGDLNPITPHAPDTERFHGAFKAACDAHDPAYYPRFKAWCDDYFDLPHRGEKRGVGGIFYDYLDSGDWTRDFAFTRDVGTTFLTVFPAIIRHHMNRPWTEAEREYQLIRRGRYAEFNLLYDRGTQFGLKTGGHTEAILMSMPPAAKWP</sequence>
<evidence type="ECO:0000256" key="6">
    <source>
        <dbReference type="ARBA" id="ARBA00023133"/>
    </source>
</evidence>
<protein>
    <recommendedName>
        <fullName evidence="4">coproporphyrinogen oxidase</fullName>
        <ecNumber evidence="4">1.3.3.3</ecNumber>
    </recommendedName>
</protein>
<dbReference type="PROSITE" id="PS01021">
    <property type="entry name" value="COPROGEN_OXIDASE"/>
    <property type="match status" value="1"/>
</dbReference>
<gene>
    <name evidence="8" type="primary">hemF</name>
    <name evidence="8" type="ORF">GCM10011505_01560</name>
</gene>
<comment type="caution">
    <text evidence="8">The sequence shown here is derived from an EMBL/GenBank/DDBJ whole genome shotgun (WGS) entry which is preliminary data.</text>
</comment>
<dbReference type="EC" id="1.3.3.3" evidence="4"/>
<keyword evidence="6" id="KW-0350">Heme biosynthesis</keyword>
<comment type="pathway">
    <text evidence="1">Porphyrin-containing compound metabolism; protoporphyrin-IX biosynthesis; protoporphyrinogen-IX from coproporphyrinogen-III (O2 route): step 1/1.</text>
</comment>
<keyword evidence="7" id="KW-0627">Porphyrin biosynthesis</keyword>
<name>A0ABQ1I8T3_9PROT</name>
<evidence type="ECO:0000256" key="1">
    <source>
        <dbReference type="ARBA" id="ARBA00005168"/>
    </source>
</evidence>